<evidence type="ECO:0000313" key="1">
    <source>
        <dbReference type="EMBL" id="SUG57840.1"/>
    </source>
</evidence>
<sequence>MNSMLHNRKRVLLTGNCKYELTGLHHLLTDIGCEVMYQGIPGSGQYDLIVIALSAEPLAGWGKHLQNIRELYAGVHVPMIVLVPPQLQALRLLKGVARIYNGRDRLSRLETVLRQSLDGGLCPAEMEVLTCRRQRTLMSLHMAVSSNTSLKPANRREYYHRARLVEYVGVDSLHVLCMSGLVYEVCRVSRQPDIPGGKRLDF</sequence>
<evidence type="ECO:0000313" key="2">
    <source>
        <dbReference type="Proteomes" id="UP000254633"/>
    </source>
</evidence>
<dbReference type="AlphaFoldDB" id="A0A379U632"/>
<protein>
    <submittedName>
        <fullName evidence="1">Uncharacterized protein</fullName>
    </submittedName>
</protein>
<organism evidence="1 2">
    <name type="scientific">Salmonella diarizonae</name>
    <dbReference type="NCBI Taxonomy" id="59204"/>
    <lineage>
        <taxon>Bacteria</taxon>
        <taxon>Pseudomonadati</taxon>
        <taxon>Pseudomonadota</taxon>
        <taxon>Gammaproteobacteria</taxon>
        <taxon>Enterobacterales</taxon>
        <taxon>Enterobacteriaceae</taxon>
        <taxon>Salmonella</taxon>
    </lineage>
</organism>
<name>A0A379U632_SALDZ</name>
<reference evidence="1 2" key="1">
    <citation type="submission" date="2018-06" db="EMBL/GenBank/DDBJ databases">
        <authorList>
            <consortium name="Pathogen Informatics"/>
            <person name="Doyle S."/>
        </authorList>
    </citation>
    <scope>NUCLEOTIDE SEQUENCE [LARGE SCALE GENOMIC DNA]</scope>
    <source>
        <strain evidence="1 2">NCTC10060</strain>
    </source>
</reference>
<dbReference type="Proteomes" id="UP000254633">
    <property type="component" value="Unassembled WGS sequence"/>
</dbReference>
<dbReference type="EMBL" id="UGXH01000003">
    <property type="protein sequence ID" value="SUG57840.1"/>
    <property type="molecule type" value="Genomic_DNA"/>
</dbReference>
<gene>
    <name evidence="1" type="ORF">NCTC10060_05079</name>
</gene>
<accession>A0A379U632</accession>
<proteinExistence type="predicted"/>